<dbReference type="Pfam" id="PF01420">
    <property type="entry name" value="Methylase_S"/>
    <property type="match status" value="2"/>
</dbReference>
<dbReference type="InterPro" id="IPR000055">
    <property type="entry name" value="Restrct_endonuc_typeI_TRD"/>
</dbReference>
<organism evidence="5 6">
    <name type="scientific">Dokdonia genika</name>
    <dbReference type="NCBI Taxonomy" id="308113"/>
    <lineage>
        <taxon>Bacteria</taxon>
        <taxon>Pseudomonadati</taxon>
        <taxon>Bacteroidota</taxon>
        <taxon>Flavobacteriia</taxon>
        <taxon>Flavobacteriales</taxon>
        <taxon>Flavobacteriaceae</taxon>
        <taxon>Dokdonia</taxon>
    </lineage>
</organism>
<dbReference type="CDD" id="cd17267">
    <property type="entry name" value="RMtype1_S_EcoAO83I-TRD1-CR1_like"/>
    <property type="match status" value="1"/>
</dbReference>
<evidence type="ECO:0000256" key="3">
    <source>
        <dbReference type="ARBA" id="ARBA00023125"/>
    </source>
</evidence>
<keyword evidence="2" id="KW-0680">Restriction system</keyword>
<evidence type="ECO:0000313" key="5">
    <source>
        <dbReference type="EMBL" id="MFC4691301.1"/>
    </source>
</evidence>
<dbReference type="CDD" id="cd16961">
    <property type="entry name" value="RMtype1_S_TRD-CR_like"/>
    <property type="match status" value="1"/>
</dbReference>
<dbReference type="Proteomes" id="UP001595878">
    <property type="component" value="Unassembled WGS sequence"/>
</dbReference>
<comment type="caution">
    <text evidence="5">The sequence shown here is derived from an EMBL/GenBank/DDBJ whole genome shotgun (WGS) entry which is preliminary data.</text>
</comment>
<comment type="similarity">
    <text evidence="1">Belongs to the type-I restriction system S methylase family.</text>
</comment>
<dbReference type="SUPFAM" id="SSF116734">
    <property type="entry name" value="DNA methylase specificity domain"/>
    <property type="match status" value="2"/>
</dbReference>
<dbReference type="InterPro" id="IPR044946">
    <property type="entry name" value="Restrct_endonuc_typeI_TRD_sf"/>
</dbReference>
<feature type="domain" description="Type I restriction modification DNA specificity" evidence="4">
    <location>
        <begin position="2"/>
        <end position="156"/>
    </location>
</feature>
<evidence type="ECO:0000256" key="2">
    <source>
        <dbReference type="ARBA" id="ARBA00022747"/>
    </source>
</evidence>
<dbReference type="EC" id="3.1.21.-" evidence="5"/>
<evidence type="ECO:0000256" key="1">
    <source>
        <dbReference type="ARBA" id="ARBA00010923"/>
    </source>
</evidence>
<keyword evidence="3" id="KW-0238">DNA-binding</keyword>
<keyword evidence="5" id="KW-0378">Hydrolase</keyword>
<dbReference type="RefSeq" id="WP_380035019.1">
    <property type="nucleotide sequence ID" value="NZ_JBHSHB010000024.1"/>
</dbReference>
<proteinExistence type="inferred from homology"/>
<dbReference type="PANTHER" id="PTHR30408:SF13">
    <property type="entry name" value="TYPE I RESTRICTION ENZYME HINDI SPECIFICITY SUBUNIT"/>
    <property type="match status" value="1"/>
</dbReference>
<reference evidence="6" key="1">
    <citation type="journal article" date="2019" name="Int. J. Syst. Evol. Microbiol.">
        <title>The Global Catalogue of Microorganisms (GCM) 10K type strain sequencing project: providing services to taxonomists for standard genome sequencing and annotation.</title>
        <authorList>
            <consortium name="The Broad Institute Genomics Platform"/>
            <consortium name="The Broad Institute Genome Sequencing Center for Infectious Disease"/>
            <person name="Wu L."/>
            <person name="Ma J."/>
        </authorList>
    </citation>
    <scope>NUCLEOTIDE SEQUENCE [LARGE SCALE GENOMIC DNA]</scope>
    <source>
        <strain evidence="6">CGMCC 4.7427</strain>
    </source>
</reference>
<feature type="domain" description="Type I restriction modification DNA specificity" evidence="4">
    <location>
        <begin position="187"/>
        <end position="355"/>
    </location>
</feature>
<keyword evidence="6" id="KW-1185">Reference proteome</keyword>
<protein>
    <submittedName>
        <fullName evidence="5">Restriction endonuclease subunit S</fullName>
        <ecNumber evidence="5">3.1.21.-</ecNumber>
    </submittedName>
</protein>
<sequence length="386" mass="44425">MPQNWKTYKLGEVATLQRGFDLPSRKRQHGSFKVIAASGFSTWHNEFKVKGPGVTTGRSGTLGKVFYEADNFWPLNTSLWVKNFHSNNPRYIYYFLQTLNLEAYNSGTSVPTLNRNDVHTIEVKIPELEEQTAIASILSTIDAKIENNLAINKTLEEMAMALYKEWFVDFGPFQDGKFVESELGMIPEGWEVKRLDEVAYKNSKTFNFKNKEKVVFVNTGDVQFGSFLHNNYSDSESLPGQAKKVIEVNDILYSEIRPKNKRYAYVDFDSSDYVVSTKFMIIRNNELINNRLLYRILTRQETVDEFQMIAESRSGTFPQITFDAIGHFPIVLPSIELQDKFQSIVGNYEYQQKNNLTQNQTLTTLRDTLLPKLISGEVRLTEFVNT</sequence>
<dbReference type="PANTHER" id="PTHR30408">
    <property type="entry name" value="TYPE-1 RESTRICTION ENZYME ECOKI SPECIFICITY PROTEIN"/>
    <property type="match status" value="1"/>
</dbReference>
<dbReference type="Gene3D" id="3.90.220.20">
    <property type="entry name" value="DNA methylase specificity domains"/>
    <property type="match status" value="2"/>
</dbReference>
<dbReference type="InterPro" id="IPR052021">
    <property type="entry name" value="Type-I_RS_S_subunit"/>
</dbReference>
<gene>
    <name evidence="5" type="ORF">ACFO5T_12755</name>
</gene>
<evidence type="ECO:0000259" key="4">
    <source>
        <dbReference type="Pfam" id="PF01420"/>
    </source>
</evidence>
<dbReference type="GO" id="GO:0004519">
    <property type="term" value="F:endonuclease activity"/>
    <property type="evidence" value="ECO:0007669"/>
    <property type="project" value="UniProtKB-KW"/>
</dbReference>
<dbReference type="GO" id="GO:0016787">
    <property type="term" value="F:hydrolase activity"/>
    <property type="evidence" value="ECO:0007669"/>
    <property type="project" value="UniProtKB-KW"/>
</dbReference>
<keyword evidence="5" id="KW-0255">Endonuclease</keyword>
<accession>A0ABV9LAV6</accession>
<evidence type="ECO:0000313" key="6">
    <source>
        <dbReference type="Proteomes" id="UP001595878"/>
    </source>
</evidence>
<keyword evidence="5" id="KW-0540">Nuclease</keyword>
<name>A0ABV9LAV6_9FLAO</name>
<dbReference type="EMBL" id="JBHSHB010000024">
    <property type="protein sequence ID" value="MFC4691301.1"/>
    <property type="molecule type" value="Genomic_DNA"/>
</dbReference>